<keyword evidence="4" id="KW-1185">Reference proteome</keyword>
<feature type="domain" description="Surface lipoprotein assembly modifier C-terminal" evidence="2">
    <location>
        <begin position="172"/>
        <end position="440"/>
    </location>
</feature>
<dbReference type="Proteomes" id="UP000634139">
    <property type="component" value="Unassembled WGS sequence"/>
</dbReference>
<dbReference type="RefSeq" id="WP_229822088.1">
    <property type="nucleotide sequence ID" value="NZ_BMZD01000001.1"/>
</dbReference>
<organism evidence="3 4">
    <name type="scientific">Novosphingobium arvoryzae</name>
    <dbReference type="NCBI Taxonomy" id="1256514"/>
    <lineage>
        <taxon>Bacteria</taxon>
        <taxon>Pseudomonadati</taxon>
        <taxon>Pseudomonadota</taxon>
        <taxon>Alphaproteobacteria</taxon>
        <taxon>Sphingomonadales</taxon>
        <taxon>Sphingomonadaceae</taxon>
        <taxon>Novosphingobium</taxon>
    </lineage>
</organism>
<evidence type="ECO:0000313" key="4">
    <source>
        <dbReference type="Proteomes" id="UP000634139"/>
    </source>
</evidence>
<keyword evidence="1" id="KW-0732">Signal</keyword>
<dbReference type="InterPro" id="IPR011990">
    <property type="entry name" value="TPR-like_helical_dom_sf"/>
</dbReference>
<gene>
    <name evidence="3" type="ORF">GCM10011617_04550</name>
</gene>
<feature type="chain" id="PRO_5037196960" description="Surface lipoprotein assembly modifier C-terminal domain-containing protein" evidence="1">
    <location>
        <begin position="22"/>
        <end position="446"/>
    </location>
</feature>
<reference evidence="3" key="2">
    <citation type="submission" date="2020-09" db="EMBL/GenBank/DDBJ databases">
        <authorList>
            <person name="Sun Q."/>
            <person name="Kim S."/>
        </authorList>
    </citation>
    <scope>NUCLEOTIDE SEQUENCE</scope>
    <source>
        <strain evidence="3">KCTC 32422</strain>
    </source>
</reference>
<name>A0A918R7I4_9SPHN</name>
<dbReference type="AlphaFoldDB" id="A0A918R7I4"/>
<dbReference type="SUPFAM" id="SSF48452">
    <property type="entry name" value="TPR-like"/>
    <property type="match status" value="1"/>
</dbReference>
<dbReference type="Gene3D" id="1.25.40.10">
    <property type="entry name" value="Tetratricopeptide repeat domain"/>
    <property type="match status" value="1"/>
</dbReference>
<protein>
    <recommendedName>
        <fullName evidence="2">Surface lipoprotein assembly modifier C-terminal domain-containing protein</fullName>
    </recommendedName>
</protein>
<evidence type="ECO:0000259" key="2">
    <source>
        <dbReference type="Pfam" id="PF04575"/>
    </source>
</evidence>
<reference evidence="3" key="1">
    <citation type="journal article" date="2014" name="Int. J. Syst. Evol. Microbiol.">
        <title>Complete genome sequence of Corynebacterium casei LMG S-19264T (=DSM 44701T), isolated from a smear-ripened cheese.</title>
        <authorList>
            <consortium name="US DOE Joint Genome Institute (JGI-PGF)"/>
            <person name="Walter F."/>
            <person name="Albersmeier A."/>
            <person name="Kalinowski J."/>
            <person name="Ruckert C."/>
        </authorList>
    </citation>
    <scope>NUCLEOTIDE SEQUENCE</scope>
    <source>
        <strain evidence="3">KCTC 32422</strain>
    </source>
</reference>
<dbReference type="Pfam" id="PF04575">
    <property type="entry name" value="SlipAM"/>
    <property type="match status" value="1"/>
</dbReference>
<accession>A0A918R7I4</accession>
<evidence type="ECO:0000256" key="1">
    <source>
        <dbReference type="SAM" id="SignalP"/>
    </source>
</evidence>
<dbReference type="EMBL" id="BMZD01000001">
    <property type="protein sequence ID" value="GGZ88710.1"/>
    <property type="molecule type" value="Genomic_DNA"/>
</dbReference>
<feature type="signal peptide" evidence="1">
    <location>
        <begin position="1"/>
        <end position="21"/>
    </location>
</feature>
<sequence length="446" mass="47801">MEAAAVLGVALALAVASTQDASPADSPVPASTPVQLTPAQLFAFADAARDAGDFTAAETAYRALAGDPDIELRSEARFRLALMLADRMGRVRDAAVELRRILDGRPDAARVRLELARMDAMLGRLGAAEREIRAAQATGQLPPDVERAVRFYAAALAAAKPLGGSLELALAPDSNINRATRADTLGTIIGDFTLSEDAKARSGLGLAARAQAYARLPLGPRVRLLARLSGSGDFYRESAFDDYALGLQVGPEFVSGADRITLSAGPTWRWYGQQAFSRGWGGSAVLVHPLGKRTQLRAETAISRLDNQRNDLQDATVYAAALGLDRAFSASFGGGVQLRASRTAARDAGWSDWTGAASAYLFREIGRTTLVLDGSYARLTADARLFLYPEKRVDRRLSAGLSGTFRAVQWQGFAPFVRLRVERNRSTVGIHEYSRRAAELGVTSAF</sequence>
<proteinExistence type="predicted"/>
<dbReference type="InterPro" id="IPR007655">
    <property type="entry name" value="Slam_C"/>
</dbReference>
<evidence type="ECO:0000313" key="3">
    <source>
        <dbReference type="EMBL" id="GGZ88710.1"/>
    </source>
</evidence>
<comment type="caution">
    <text evidence="3">The sequence shown here is derived from an EMBL/GenBank/DDBJ whole genome shotgun (WGS) entry which is preliminary data.</text>
</comment>